<evidence type="ECO:0000256" key="2">
    <source>
        <dbReference type="ARBA" id="ARBA00022448"/>
    </source>
</evidence>
<gene>
    <name evidence="6" type="ORF">CRECT_0856</name>
</gene>
<evidence type="ECO:0000313" key="6">
    <source>
        <dbReference type="EMBL" id="QCD46534.1"/>
    </source>
</evidence>
<dbReference type="Pfam" id="PF14524">
    <property type="entry name" value="Wzt_C"/>
    <property type="match status" value="1"/>
</dbReference>
<dbReference type="Proteomes" id="UP000502377">
    <property type="component" value="Chromosome"/>
</dbReference>
<dbReference type="InterPro" id="IPR003439">
    <property type="entry name" value="ABC_transporter-like_ATP-bd"/>
</dbReference>
<dbReference type="PANTHER" id="PTHR46743:SF2">
    <property type="entry name" value="TEICHOIC ACIDS EXPORT ATP-BINDING PROTEIN TAGH"/>
    <property type="match status" value="1"/>
</dbReference>
<dbReference type="GO" id="GO:0140359">
    <property type="term" value="F:ABC-type transporter activity"/>
    <property type="evidence" value="ECO:0007669"/>
    <property type="project" value="InterPro"/>
</dbReference>
<dbReference type="RefSeq" id="WP_002945122.1">
    <property type="nucleotide sequence ID" value="NZ_CP012543.1"/>
</dbReference>
<sequence>MSVVLSVKNISKEFKVYERESDRLKEIFFGKKSHKSFFANRDIGFDLRSGESLGIIGLNGAGKSTLLKIISGVLTPSSGTVEKTGKIAAILELGAGFNYDLNGIENIYFNGYLLGMDRAYIDANLQNIIEFSELKDFINLPISTYSSGMVVRLAFSIAIFSDASIFIIDEALSVGDAHFSQKCVKKLKEIKQLGKSVIFVSHDLNALKLLCDRIILLKTGRIVQDGNPSDVLDTYNYLISEISKEDEEIKISENNYGTKEVEILEISMQKDSVQTATVSCGDEVKFSVKLLSDLDSDNASIGILIKDKFGQDVYGTNTGLLGAKYAFKKGEIYNVDFKVRLNIGVGLYTLTVAVHPDETHINECYHWIDNALNFEVISGEKKEFVGLCRLEPIVEIKNER</sequence>
<evidence type="ECO:0000313" key="7">
    <source>
        <dbReference type="Proteomes" id="UP000502377"/>
    </source>
</evidence>
<comment type="similarity">
    <text evidence="1">Belongs to the ABC transporter superfamily.</text>
</comment>
<dbReference type="AlphaFoldDB" id="A0A6G5QLR6"/>
<dbReference type="GO" id="GO:0005524">
    <property type="term" value="F:ATP binding"/>
    <property type="evidence" value="ECO:0007669"/>
    <property type="project" value="UniProtKB-KW"/>
</dbReference>
<name>A0A6G5QLR6_CAMRE</name>
<reference evidence="6 7" key="1">
    <citation type="submission" date="2016-07" db="EMBL/GenBank/DDBJ databases">
        <title>Comparative genomics of the Campylobacter concisus group.</title>
        <authorList>
            <person name="Miller W.G."/>
            <person name="Yee E."/>
            <person name="Chapman M.H."/>
            <person name="Huynh S."/>
            <person name="Bono J.L."/>
            <person name="On S.L.W."/>
            <person name="StLeger J."/>
            <person name="Foster G."/>
            <person name="Parker C.T."/>
        </authorList>
    </citation>
    <scope>NUCLEOTIDE SEQUENCE [LARGE SCALE GENOMIC DNA]</scope>
    <source>
        <strain evidence="6 7">ATCC 33238</strain>
    </source>
</reference>
<feature type="domain" description="ABC transporter" evidence="5">
    <location>
        <begin position="22"/>
        <end position="244"/>
    </location>
</feature>
<dbReference type="Gene3D" id="2.70.50.60">
    <property type="entry name" value="abc- transporter (atp binding component) like domain"/>
    <property type="match status" value="1"/>
</dbReference>
<keyword evidence="2" id="KW-0813">Transport</keyword>
<evidence type="ECO:0000256" key="1">
    <source>
        <dbReference type="ARBA" id="ARBA00005417"/>
    </source>
</evidence>
<dbReference type="KEGG" id="crx:CRECT_0856"/>
<evidence type="ECO:0000259" key="5">
    <source>
        <dbReference type="PROSITE" id="PS50893"/>
    </source>
</evidence>
<protein>
    <submittedName>
        <fullName evidence="6">Polysaccharide/polyol phosphate ABC transporter, ATP-binding protein</fullName>
    </submittedName>
</protein>
<proteinExistence type="inferred from homology"/>
<keyword evidence="3" id="KW-0547">Nucleotide-binding</keyword>
<dbReference type="CDD" id="cd10147">
    <property type="entry name" value="Wzt_C-like"/>
    <property type="match status" value="1"/>
</dbReference>
<keyword evidence="4 6" id="KW-0067">ATP-binding</keyword>
<dbReference type="InterPro" id="IPR027417">
    <property type="entry name" value="P-loop_NTPase"/>
</dbReference>
<dbReference type="SMART" id="SM00382">
    <property type="entry name" value="AAA"/>
    <property type="match status" value="1"/>
</dbReference>
<dbReference type="GO" id="GO:0016020">
    <property type="term" value="C:membrane"/>
    <property type="evidence" value="ECO:0007669"/>
    <property type="project" value="InterPro"/>
</dbReference>
<dbReference type="Gene3D" id="3.40.50.300">
    <property type="entry name" value="P-loop containing nucleotide triphosphate hydrolases"/>
    <property type="match status" value="1"/>
</dbReference>
<dbReference type="SUPFAM" id="SSF52540">
    <property type="entry name" value="P-loop containing nucleoside triphosphate hydrolases"/>
    <property type="match status" value="1"/>
</dbReference>
<accession>A0A6G5QLR6</accession>
<dbReference type="InterPro" id="IPR015860">
    <property type="entry name" value="ABC_transpr_TagH-like"/>
</dbReference>
<dbReference type="Pfam" id="PF00005">
    <property type="entry name" value="ABC_tran"/>
    <property type="match status" value="1"/>
</dbReference>
<evidence type="ECO:0000256" key="4">
    <source>
        <dbReference type="ARBA" id="ARBA00022840"/>
    </source>
</evidence>
<dbReference type="PANTHER" id="PTHR46743">
    <property type="entry name" value="TEICHOIC ACIDS EXPORT ATP-BINDING PROTEIN TAGH"/>
    <property type="match status" value="1"/>
</dbReference>
<organism evidence="6 7">
    <name type="scientific">Campylobacter rectus</name>
    <name type="common">Wolinella recta</name>
    <dbReference type="NCBI Taxonomy" id="203"/>
    <lineage>
        <taxon>Bacteria</taxon>
        <taxon>Pseudomonadati</taxon>
        <taxon>Campylobacterota</taxon>
        <taxon>Epsilonproteobacteria</taxon>
        <taxon>Campylobacterales</taxon>
        <taxon>Campylobacteraceae</taxon>
        <taxon>Campylobacter</taxon>
    </lineage>
</organism>
<dbReference type="GO" id="GO:0016887">
    <property type="term" value="F:ATP hydrolysis activity"/>
    <property type="evidence" value="ECO:0007669"/>
    <property type="project" value="InterPro"/>
</dbReference>
<dbReference type="CDD" id="cd03220">
    <property type="entry name" value="ABC_KpsT_Wzt"/>
    <property type="match status" value="1"/>
</dbReference>
<dbReference type="PROSITE" id="PS50893">
    <property type="entry name" value="ABC_TRANSPORTER_2"/>
    <property type="match status" value="1"/>
</dbReference>
<dbReference type="InterPro" id="IPR029439">
    <property type="entry name" value="Wzt_C"/>
</dbReference>
<evidence type="ECO:0000256" key="3">
    <source>
        <dbReference type="ARBA" id="ARBA00022741"/>
    </source>
</evidence>
<dbReference type="InterPro" id="IPR050683">
    <property type="entry name" value="Bact_Polysacc_Export_ATP-bd"/>
</dbReference>
<dbReference type="InterPro" id="IPR003593">
    <property type="entry name" value="AAA+_ATPase"/>
</dbReference>
<dbReference type="EMBL" id="CP012543">
    <property type="protein sequence ID" value="QCD46534.1"/>
    <property type="molecule type" value="Genomic_DNA"/>
</dbReference>